<feature type="transmembrane region" description="Helical" evidence="1">
    <location>
        <begin position="56"/>
        <end position="77"/>
    </location>
</feature>
<protein>
    <submittedName>
        <fullName evidence="3">CPBP family intramembrane metalloprotease</fullName>
    </submittedName>
</protein>
<evidence type="ECO:0000313" key="3">
    <source>
        <dbReference type="EMBL" id="MBI5975831.1"/>
    </source>
</evidence>
<dbReference type="Proteomes" id="UP000751852">
    <property type="component" value="Unassembled WGS sequence"/>
</dbReference>
<keyword evidence="3" id="KW-0378">Hydrolase</keyword>
<organism evidence="3 4">
    <name type="scientific">Staphylococcus canis</name>
    <dbReference type="NCBI Taxonomy" id="2724942"/>
    <lineage>
        <taxon>Bacteria</taxon>
        <taxon>Bacillati</taxon>
        <taxon>Bacillota</taxon>
        <taxon>Bacilli</taxon>
        <taxon>Bacillales</taxon>
        <taxon>Staphylococcaceae</taxon>
        <taxon>Staphylococcus</taxon>
    </lineage>
</organism>
<sequence>MSHYRWKDIAWRDLWLIPILAVSLIALNMVATFVYFIIVQPDSFSNTTQLILSDGYIIATTIASVISYIIVIASFWLLHFRTMPKRFKQGIEGVKTYWKWILIAYIATMLLSQIYEWLKSFLPSDFQYGTPQNEVLVEEMIHNLSWLPLNFAFIVILAPIVEEIFFRHLLIGELGKKLNFKIMGIISVIAFAGVHVLDASSPFEIIDYLIIAIPVVWLYLKSHRNLGVTIGFHILNNFVAFILGLIF</sequence>
<dbReference type="PANTHER" id="PTHR36435">
    <property type="entry name" value="SLR1288 PROTEIN"/>
    <property type="match status" value="1"/>
</dbReference>
<dbReference type="RefSeq" id="WP_198618603.1">
    <property type="nucleotide sequence ID" value="NZ_JABANU010000028.1"/>
</dbReference>
<keyword evidence="4" id="KW-1185">Reference proteome</keyword>
<keyword evidence="1" id="KW-0472">Membrane</keyword>
<gene>
    <name evidence="3" type="ORF">HHH54_09530</name>
</gene>
<feature type="transmembrane region" description="Helical" evidence="1">
    <location>
        <begin position="227"/>
        <end position="246"/>
    </location>
</feature>
<evidence type="ECO:0000313" key="4">
    <source>
        <dbReference type="Proteomes" id="UP000751852"/>
    </source>
</evidence>
<keyword evidence="3" id="KW-0482">Metalloprotease</keyword>
<feature type="domain" description="CAAX prenyl protease 2/Lysostaphin resistance protein A-like" evidence="2">
    <location>
        <begin position="146"/>
        <end position="239"/>
    </location>
</feature>
<feature type="transmembrane region" description="Helical" evidence="1">
    <location>
        <begin position="178"/>
        <end position="197"/>
    </location>
</feature>
<evidence type="ECO:0000259" key="2">
    <source>
        <dbReference type="Pfam" id="PF02517"/>
    </source>
</evidence>
<proteinExistence type="predicted"/>
<feature type="transmembrane region" description="Helical" evidence="1">
    <location>
        <begin position="14"/>
        <end position="36"/>
    </location>
</feature>
<comment type="caution">
    <text evidence="3">The sequence shown here is derived from an EMBL/GenBank/DDBJ whole genome shotgun (WGS) entry which is preliminary data.</text>
</comment>
<dbReference type="PANTHER" id="PTHR36435:SF1">
    <property type="entry name" value="CAAX AMINO TERMINAL PROTEASE FAMILY PROTEIN"/>
    <property type="match status" value="1"/>
</dbReference>
<dbReference type="Pfam" id="PF02517">
    <property type="entry name" value="Rce1-like"/>
    <property type="match status" value="1"/>
</dbReference>
<dbReference type="InterPro" id="IPR003675">
    <property type="entry name" value="Rce1/LyrA-like_dom"/>
</dbReference>
<accession>A0ABS0TCY7</accession>
<dbReference type="GO" id="GO:0008237">
    <property type="term" value="F:metallopeptidase activity"/>
    <property type="evidence" value="ECO:0007669"/>
    <property type="project" value="UniProtKB-KW"/>
</dbReference>
<feature type="transmembrane region" description="Helical" evidence="1">
    <location>
        <begin position="97"/>
        <end position="115"/>
    </location>
</feature>
<feature type="transmembrane region" description="Helical" evidence="1">
    <location>
        <begin position="146"/>
        <end position="166"/>
    </location>
</feature>
<keyword evidence="1" id="KW-1133">Transmembrane helix</keyword>
<name>A0ABS0TCY7_9STAP</name>
<dbReference type="EMBL" id="JABANU010000028">
    <property type="protein sequence ID" value="MBI5975831.1"/>
    <property type="molecule type" value="Genomic_DNA"/>
</dbReference>
<evidence type="ECO:0000256" key="1">
    <source>
        <dbReference type="SAM" id="Phobius"/>
    </source>
</evidence>
<keyword evidence="1" id="KW-0812">Transmembrane</keyword>
<dbReference type="InterPro" id="IPR052710">
    <property type="entry name" value="CAAX_protease"/>
</dbReference>
<reference evidence="3 4" key="1">
    <citation type="submission" date="2020-04" db="EMBL/GenBank/DDBJ databases">
        <title>Staphylococcus species from domestic dog.</title>
        <authorList>
            <person name="Paterson G.K."/>
        </authorList>
    </citation>
    <scope>NUCLEOTIDE SEQUENCE [LARGE SCALE GENOMIC DNA]</scope>
    <source>
        <strain evidence="3 4">H16/1A</strain>
    </source>
</reference>
<feature type="transmembrane region" description="Helical" evidence="1">
    <location>
        <begin position="203"/>
        <end position="220"/>
    </location>
</feature>
<keyword evidence="3" id="KW-0645">Protease</keyword>